<dbReference type="AlphaFoldDB" id="A0A401UHT5"/>
<evidence type="ECO:0000313" key="2">
    <source>
        <dbReference type="Proteomes" id="UP000287872"/>
    </source>
</evidence>
<accession>A0A401UHT5</accession>
<gene>
    <name evidence="1" type="ORF">Ctaglu_07460</name>
</gene>
<dbReference type="Proteomes" id="UP000287872">
    <property type="component" value="Unassembled WGS sequence"/>
</dbReference>
<proteinExistence type="predicted"/>
<dbReference type="EMBL" id="BHYK01000003">
    <property type="protein sequence ID" value="GCD09123.1"/>
    <property type="molecule type" value="Genomic_DNA"/>
</dbReference>
<dbReference type="OrthoDB" id="1911481at2"/>
<keyword evidence="2" id="KW-1185">Reference proteome</keyword>
<protein>
    <submittedName>
        <fullName evidence="1">Uncharacterized protein</fullName>
    </submittedName>
</protein>
<dbReference type="RefSeq" id="WP_124998225.1">
    <property type="nucleotide sequence ID" value="NZ_BHYK01000003.1"/>
</dbReference>
<comment type="caution">
    <text evidence="1">The sequence shown here is derived from an EMBL/GenBank/DDBJ whole genome shotgun (WGS) entry which is preliminary data.</text>
</comment>
<sequence>MKDNIEETEGNVLNYLYENKAASPQSVAKIKLGINLGKGKGDLRLFKASLESLINKKFIKKQEDRGNYKINDTGIEHIEGTVDIVETENIQGN</sequence>
<organism evidence="1 2">
    <name type="scientific">Clostridium tagluense</name>
    <dbReference type="NCBI Taxonomy" id="360422"/>
    <lineage>
        <taxon>Bacteria</taxon>
        <taxon>Bacillati</taxon>
        <taxon>Bacillota</taxon>
        <taxon>Clostridia</taxon>
        <taxon>Eubacteriales</taxon>
        <taxon>Clostridiaceae</taxon>
        <taxon>Clostridium</taxon>
    </lineage>
</organism>
<reference evidence="1 2" key="1">
    <citation type="submission" date="2018-11" db="EMBL/GenBank/DDBJ databases">
        <title>Genome sequencing and assembly of Clostridium tagluense strain A121.</title>
        <authorList>
            <person name="Murakami T."/>
            <person name="Segawa T."/>
            <person name="Shcherbakova V.A."/>
            <person name="Mori H."/>
            <person name="Yoshimura Y."/>
        </authorList>
    </citation>
    <scope>NUCLEOTIDE SEQUENCE [LARGE SCALE GENOMIC DNA]</scope>
    <source>
        <strain evidence="1 2">A121</strain>
    </source>
</reference>
<name>A0A401UHT5_9CLOT</name>
<evidence type="ECO:0000313" key="1">
    <source>
        <dbReference type="EMBL" id="GCD09123.1"/>
    </source>
</evidence>